<dbReference type="Gene3D" id="3.90.1530.10">
    <property type="entry name" value="Conserved hypothetical protein from pyrococcus furiosus pfu- 392566-001, ParB domain"/>
    <property type="match status" value="1"/>
</dbReference>
<dbReference type="SMART" id="SM00470">
    <property type="entry name" value="ParB"/>
    <property type="match status" value="1"/>
</dbReference>
<dbReference type="InterPro" id="IPR001091">
    <property type="entry name" value="RM_Methyltransferase"/>
</dbReference>
<dbReference type="PIRSF" id="PIRSF036758">
    <property type="entry name" value="Aden_M_ParB"/>
    <property type="match status" value="1"/>
</dbReference>
<dbReference type="OrthoDB" id="7806498at2"/>
<dbReference type="Pfam" id="PF02195">
    <property type="entry name" value="ParB_N"/>
    <property type="match status" value="1"/>
</dbReference>
<evidence type="ECO:0000313" key="6">
    <source>
        <dbReference type="EMBL" id="TDH58590.1"/>
    </source>
</evidence>
<gene>
    <name evidence="6" type="ORF">E2C06_31800</name>
</gene>
<dbReference type="GO" id="GO:0045881">
    <property type="term" value="P:positive regulation of sporulation resulting in formation of a cellular spore"/>
    <property type="evidence" value="ECO:0007669"/>
    <property type="project" value="TreeGrafter"/>
</dbReference>
<dbReference type="PANTHER" id="PTHR33375:SF1">
    <property type="entry name" value="CHROMOSOME-PARTITIONING PROTEIN PARB-RELATED"/>
    <property type="match status" value="1"/>
</dbReference>
<dbReference type="SUPFAM" id="SSF110849">
    <property type="entry name" value="ParB/Sulfiredoxin"/>
    <property type="match status" value="1"/>
</dbReference>
<dbReference type="EMBL" id="SMSJ01000109">
    <property type="protein sequence ID" value="TDH58590.1"/>
    <property type="molecule type" value="Genomic_DNA"/>
</dbReference>
<dbReference type="InterPro" id="IPR050336">
    <property type="entry name" value="Chromosome_partition/occlusion"/>
</dbReference>
<evidence type="ECO:0000313" key="7">
    <source>
        <dbReference type="Proteomes" id="UP000295096"/>
    </source>
</evidence>
<comment type="similarity">
    <text evidence="4">Belongs to the N(4)/N(6)-methyltransferase family.</text>
</comment>
<protein>
    <recommendedName>
        <fullName evidence="4">Methyltransferase</fullName>
        <ecNumber evidence="4">2.1.1.-</ecNumber>
    </recommendedName>
</protein>
<feature type="domain" description="ParB-like N-terminal" evidence="5">
    <location>
        <begin position="12"/>
        <end position="98"/>
    </location>
</feature>
<dbReference type="GO" id="GO:0007059">
    <property type="term" value="P:chromosome segregation"/>
    <property type="evidence" value="ECO:0007669"/>
    <property type="project" value="TreeGrafter"/>
</dbReference>
<proteinExistence type="inferred from homology"/>
<reference evidence="6 7" key="1">
    <citation type="journal article" date="2016" name="J. Microbiol.">
        <title>Dankookia rubra gen. nov., sp. nov., an alphaproteobacterium isolated from sediment of a shallow stream.</title>
        <authorList>
            <person name="Kim W.H."/>
            <person name="Kim D.H."/>
            <person name="Kang K."/>
            <person name="Ahn T.Y."/>
        </authorList>
    </citation>
    <scope>NUCLEOTIDE SEQUENCE [LARGE SCALE GENOMIC DNA]</scope>
    <source>
        <strain evidence="6 7">JCM30602</strain>
    </source>
</reference>
<dbReference type="InterPro" id="IPR029063">
    <property type="entry name" value="SAM-dependent_MTases_sf"/>
</dbReference>
<dbReference type="InterPro" id="IPR002941">
    <property type="entry name" value="DNA_methylase_N4/N6"/>
</dbReference>
<comment type="catalytic activity">
    <reaction evidence="3">
        <text>a 2'-deoxyadenosine in DNA + S-adenosyl-L-methionine = an N(6)-methyl-2'-deoxyadenosine in DNA + S-adenosyl-L-homocysteine + H(+)</text>
        <dbReference type="Rhea" id="RHEA:15197"/>
        <dbReference type="Rhea" id="RHEA-COMP:12418"/>
        <dbReference type="Rhea" id="RHEA-COMP:12419"/>
        <dbReference type="ChEBI" id="CHEBI:15378"/>
        <dbReference type="ChEBI" id="CHEBI:57856"/>
        <dbReference type="ChEBI" id="CHEBI:59789"/>
        <dbReference type="ChEBI" id="CHEBI:90615"/>
        <dbReference type="ChEBI" id="CHEBI:90616"/>
        <dbReference type="EC" id="2.1.1.72"/>
    </reaction>
</comment>
<dbReference type="InterPro" id="IPR015840">
    <property type="entry name" value="DNA_MeTrfase_ParB"/>
</dbReference>
<evidence type="ECO:0000256" key="4">
    <source>
        <dbReference type="RuleBase" id="RU362026"/>
    </source>
</evidence>
<dbReference type="InterPro" id="IPR036086">
    <property type="entry name" value="ParB/Sulfiredoxin_sf"/>
</dbReference>
<evidence type="ECO:0000259" key="5">
    <source>
        <dbReference type="SMART" id="SM00470"/>
    </source>
</evidence>
<dbReference type="CDD" id="cd16403">
    <property type="entry name" value="ParB_N_like_MT"/>
    <property type="match status" value="1"/>
</dbReference>
<dbReference type="GO" id="GO:0005694">
    <property type="term" value="C:chromosome"/>
    <property type="evidence" value="ECO:0007669"/>
    <property type="project" value="TreeGrafter"/>
</dbReference>
<organism evidence="6 7">
    <name type="scientific">Dankookia rubra</name>
    <dbReference type="NCBI Taxonomy" id="1442381"/>
    <lineage>
        <taxon>Bacteria</taxon>
        <taxon>Pseudomonadati</taxon>
        <taxon>Pseudomonadota</taxon>
        <taxon>Alphaproteobacteria</taxon>
        <taxon>Acetobacterales</taxon>
        <taxon>Roseomonadaceae</taxon>
        <taxon>Dankookia</taxon>
    </lineage>
</organism>
<dbReference type="GO" id="GO:0009007">
    <property type="term" value="F:site-specific DNA-methyltransferase (adenine-specific) activity"/>
    <property type="evidence" value="ECO:0007669"/>
    <property type="project" value="UniProtKB-EC"/>
</dbReference>
<dbReference type="EC" id="2.1.1.-" evidence="4"/>
<keyword evidence="2 6" id="KW-0808">Transferase</keyword>
<evidence type="ECO:0000256" key="2">
    <source>
        <dbReference type="ARBA" id="ARBA00022679"/>
    </source>
</evidence>
<keyword evidence="7" id="KW-1185">Reference proteome</keyword>
<evidence type="ECO:0000256" key="3">
    <source>
        <dbReference type="ARBA" id="ARBA00047942"/>
    </source>
</evidence>
<dbReference type="Pfam" id="PF01555">
    <property type="entry name" value="N6_N4_Mtase"/>
    <property type="match status" value="1"/>
</dbReference>
<evidence type="ECO:0000256" key="1">
    <source>
        <dbReference type="ARBA" id="ARBA00022603"/>
    </source>
</evidence>
<dbReference type="GO" id="GO:0008170">
    <property type="term" value="F:N-methyltransferase activity"/>
    <property type="evidence" value="ECO:0007669"/>
    <property type="project" value="InterPro"/>
</dbReference>
<dbReference type="RefSeq" id="WP_133292589.1">
    <property type="nucleotide sequence ID" value="NZ_SMSJ01000109.1"/>
</dbReference>
<dbReference type="AlphaFoldDB" id="A0A4R5Q6V9"/>
<dbReference type="InterPro" id="IPR003115">
    <property type="entry name" value="ParB_N"/>
</dbReference>
<comment type="caution">
    <text evidence="6">The sequence shown here is derived from an EMBL/GenBank/DDBJ whole genome shotgun (WGS) entry which is preliminary data.</text>
</comment>
<dbReference type="PRINTS" id="PR00508">
    <property type="entry name" value="S21N4MTFRASE"/>
</dbReference>
<dbReference type="Gene3D" id="3.40.50.150">
    <property type="entry name" value="Vaccinia Virus protein VP39"/>
    <property type="match status" value="1"/>
</dbReference>
<dbReference type="GO" id="GO:0032259">
    <property type="term" value="P:methylation"/>
    <property type="evidence" value="ECO:0007669"/>
    <property type="project" value="UniProtKB-KW"/>
</dbReference>
<accession>A0A4R5Q6V9</accession>
<dbReference type="SUPFAM" id="SSF53335">
    <property type="entry name" value="S-adenosyl-L-methionine-dependent methyltransferases"/>
    <property type="match status" value="1"/>
</dbReference>
<dbReference type="Proteomes" id="UP000295096">
    <property type="component" value="Unassembled WGS sequence"/>
</dbReference>
<sequence length="426" mass="45947">MSQAPWQAAVVETRAVSGLLPYASNARTHSPEQVAQLAASIAEFGFTVPVLVDERGVLVAGHGRVLAARTLGLDAVPTIRLGHLNEAQLRAYRLADNQLALNAGWDEGLLAQELRGLRDDGYDLSVVGFGVEELDRLLVFDEDLVPGLDGRDPDAAAPEPPEVPISRLGDLWQLGPHRLLCGDATAAGDVSLLLYGAVPHLLVSDPPYGVEYDPAWRNTAGVSATARTGRVANDDRADWREAWALFPGEVAYVWHAGVHARMVIESLEAADFVVRSQIVWAKPRFVLGRGDYHWQHEPCLYAVRRGGTGHWQGARDQATLWAIGASGEEDTATVHGTQKPVECMRRPILNNSAAGDAIYDPFLGSGTTLIAAEVTGRRCHGLEIDPRYVDVAVRRWQNLTGRRAVLAGDGGPIEAVAIARGLEVAT</sequence>
<name>A0A4R5Q6V9_9PROT</name>
<dbReference type="PANTHER" id="PTHR33375">
    <property type="entry name" value="CHROMOSOME-PARTITIONING PROTEIN PARB-RELATED"/>
    <property type="match status" value="1"/>
</dbReference>
<dbReference type="GO" id="GO:0003677">
    <property type="term" value="F:DNA binding"/>
    <property type="evidence" value="ECO:0007669"/>
    <property type="project" value="InterPro"/>
</dbReference>
<keyword evidence="1 6" id="KW-0489">Methyltransferase</keyword>